<dbReference type="HOGENOM" id="CLU_094161_0_0_2"/>
<evidence type="ECO:0000256" key="5">
    <source>
        <dbReference type="ARBA" id="ARBA00004692"/>
    </source>
</evidence>
<dbReference type="InterPro" id="IPR027417">
    <property type="entry name" value="P-loop_NTPase"/>
</dbReference>
<evidence type="ECO:0000256" key="10">
    <source>
        <dbReference type="ARBA" id="ARBA00022573"/>
    </source>
</evidence>
<evidence type="ECO:0000256" key="16">
    <source>
        <dbReference type="ARBA" id="ARBA00029570"/>
    </source>
</evidence>
<sequence>MTKIIYVSGGQKSGKTTFAQNLALSLSKNPVYLATSRVWDEDYKKRIERHKADRGSEWTNIEEEKYISKHKFENKVVLIDCITLWMTNFFFDNDQDIDKCIEEAKKELNELLKKDATYIIVSNEVGLGGISPDKMTCRFIDMLGLINQHVAKIADEAYIMFSGIPIKIK</sequence>
<evidence type="ECO:0000256" key="7">
    <source>
        <dbReference type="ARBA" id="ARBA00007490"/>
    </source>
</evidence>
<keyword evidence="14" id="KW-0067">ATP-binding</keyword>
<evidence type="ECO:0000256" key="8">
    <source>
        <dbReference type="ARBA" id="ARBA00012016"/>
    </source>
</evidence>
<evidence type="ECO:0000256" key="9">
    <source>
        <dbReference type="ARBA" id="ARBA00012523"/>
    </source>
</evidence>
<gene>
    <name evidence="18" type="ordered locus">MmarC6_0405</name>
</gene>
<evidence type="ECO:0000256" key="1">
    <source>
        <dbReference type="ARBA" id="ARBA00000312"/>
    </source>
</evidence>
<evidence type="ECO:0000256" key="11">
    <source>
        <dbReference type="ARBA" id="ARBA00022679"/>
    </source>
</evidence>
<dbReference type="PANTHER" id="PTHR34848:SF1">
    <property type="entry name" value="BIFUNCTIONAL ADENOSYLCOBALAMIN BIOSYNTHESIS PROTEIN COBU"/>
    <property type="match status" value="1"/>
</dbReference>
<dbReference type="SUPFAM" id="SSF52540">
    <property type="entry name" value="P-loop containing nucleoside triphosphate hydrolases"/>
    <property type="match status" value="1"/>
</dbReference>
<dbReference type="GO" id="GO:0008820">
    <property type="term" value="F:cobinamide phosphate guanylyltransferase activity"/>
    <property type="evidence" value="ECO:0007669"/>
    <property type="project" value="UniProtKB-EC"/>
</dbReference>
<comment type="catalytic activity">
    <reaction evidence="1">
        <text>adenosylcob(III)inamide + ATP = adenosylcob(III)inamide phosphate + ADP + H(+)</text>
        <dbReference type="Rhea" id="RHEA:15769"/>
        <dbReference type="ChEBI" id="CHEBI:2480"/>
        <dbReference type="ChEBI" id="CHEBI:15378"/>
        <dbReference type="ChEBI" id="CHEBI:30616"/>
        <dbReference type="ChEBI" id="CHEBI:58502"/>
        <dbReference type="ChEBI" id="CHEBI:456216"/>
        <dbReference type="EC" id="2.7.1.156"/>
    </reaction>
</comment>
<keyword evidence="12" id="KW-0547">Nucleotide-binding</keyword>
<keyword evidence="13" id="KW-0418">Kinase</keyword>
<evidence type="ECO:0000256" key="14">
    <source>
        <dbReference type="ARBA" id="ARBA00022840"/>
    </source>
</evidence>
<dbReference type="AlphaFoldDB" id="A9A739"/>
<dbReference type="GO" id="GO:0043752">
    <property type="term" value="F:adenosylcobinamide kinase activity"/>
    <property type="evidence" value="ECO:0007669"/>
    <property type="project" value="UniProtKB-EC"/>
</dbReference>
<protein>
    <recommendedName>
        <fullName evidence="16">Adenosylcobinamide kinase</fullName>
        <ecNumber evidence="8">2.7.1.156</ecNumber>
        <ecNumber evidence="9">2.7.7.62</ecNumber>
    </recommendedName>
    <alternativeName>
        <fullName evidence="17">Adenosylcobinamide-phosphate guanylyltransferase</fullName>
    </alternativeName>
</protein>
<reference evidence="18" key="1">
    <citation type="submission" date="2007-10" db="EMBL/GenBank/DDBJ databases">
        <title>Complete sequence of Methanococcus maripaludis C6.</title>
        <authorList>
            <consortium name="US DOE Joint Genome Institute"/>
            <person name="Copeland A."/>
            <person name="Lucas S."/>
            <person name="Lapidus A."/>
            <person name="Barry K."/>
            <person name="Glavina del Rio T."/>
            <person name="Dalin E."/>
            <person name="Tice H."/>
            <person name="Pitluck S."/>
            <person name="Clum A."/>
            <person name="Schmutz J."/>
            <person name="Larimer F."/>
            <person name="Land M."/>
            <person name="Hauser L."/>
            <person name="Kyrpides N."/>
            <person name="Mikhailova N."/>
            <person name="Sieprawska-Lupa M."/>
            <person name="Whitman W.B."/>
            <person name="Richardson P."/>
        </authorList>
    </citation>
    <scope>NUCLEOTIDE SEQUENCE [LARGE SCALE GENOMIC DNA]</scope>
    <source>
        <strain evidence="18">C6</strain>
    </source>
</reference>
<keyword evidence="11" id="KW-0808">Transferase</keyword>
<comment type="function">
    <text evidence="4">Catalyzes ATP-dependent phosphorylation of adenosylcobinamide and addition of GMP to adenosylcobinamide phosphate.</text>
</comment>
<evidence type="ECO:0000256" key="6">
    <source>
        <dbReference type="ARBA" id="ARBA00005159"/>
    </source>
</evidence>
<dbReference type="EC" id="2.7.1.156" evidence="8"/>
<name>A9A739_METM6</name>
<dbReference type="GO" id="GO:0005525">
    <property type="term" value="F:GTP binding"/>
    <property type="evidence" value="ECO:0007669"/>
    <property type="project" value="UniProtKB-KW"/>
</dbReference>
<dbReference type="STRING" id="444158.MmarC6_0405"/>
<keyword evidence="10" id="KW-0169">Cobalamin biosynthesis</keyword>
<dbReference type="Pfam" id="PF02283">
    <property type="entry name" value="CobU"/>
    <property type="match status" value="1"/>
</dbReference>
<dbReference type="PANTHER" id="PTHR34848">
    <property type="match status" value="1"/>
</dbReference>
<comment type="catalytic activity">
    <reaction evidence="2">
        <text>adenosylcob(III)inamide phosphate + GTP + H(+) = adenosylcob(III)inamide-GDP + diphosphate</text>
        <dbReference type="Rhea" id="RHEA:22712"/>
        <dbReference type="ChEBI" id="CHEBI:15378"/>
        <dbReference type="ChEBI" id="CHEBI:33019"/>
        <dbReference type="ChEBI" id="CHEBI:37565"/>
        <dbReference type="ChEBI" id="CHEBI:58502"/>
        <dbReference type="ChEBI" id="CHEBI:60487"/>
        <dbReference type="EC" id="2.7.7.62"/>
    </reaction>
</comment>
<comment type="pathway">
    <text evidence="5">Cofactor biosynthesis; adenosylcobalamin biosynthesis; adenosylcobalamin from cob(II)yrinate a,c-diamide: step 6/7.</text>
</comment>
<comment type="catalytic activity">
    <reaction evidence="3">
        <text>adenosylcob(III)inamide + GTP = adenosylcob(III)inamide phosphate + GDP + H(+)</text>
        <dbReference type="Rhea" id="RHEA:15765"/>
        <dbReference type="ChEBI" id="CHEBI:2480"/>
        <dbReference type="ChEBI" id="CHEBI:15378"/>
        <dbReference type="ChEBI" id="CHEBI:37565"/>
        <dbReference type="ChEBI" id="CHEBI:58189"/>
        <dbReference type="ChEBI" id="CHEBI:58502"/>
        <dbReference type="EC" id="2.7.1.156"/>
    </reaction>
</comment>
<dbReference type="CDD" id="cd00544">
    <property type="entry name" value="CobU"/>
    <property type="match status" value="1"/>
</dbReference>
<evidence type="ECO:0000256" key="4">
    <source>
        <dbReference type="ARBA" id="ARBA00003889"/>
    </source>
</evidence>
<evidence type="ECO:0000256" key="15">
    <source>
        <dbReference type="ARBA" id="ARBA00023134"/>
    </source>
</evidence>
<evidence type="ECO:0000256" key="17">
    <source>
        <dbReference type="ARBA" id="ARBA00030571"/>
    </source>
</evidence>
<dbReference type="PhylomeDB" id="A9A739"/>
<proteinExistence type="inferred from homology"/>
<evidence type="ECO:0000256" key="2">
    <source>
        <dbReference type="ARBA" id="ARBA00000711"/>
    </source>
</evidence>
<evidence type="ECO:0000313" key="18">
    <source>
        <dbReference type="EMBL" id="ABX01226.1"/>
    </source>
</evidence>
<keyword evidence="15" id="KW-0342">GTP-binding</keyword>
<dbReference type="GO" id="GO:0005524">
    <property type="term" value="F:ATP binding"/>
    <property type="evidence" value="ECO:0007669"/>
    <property type="project" value="UniProtKB-KW"/>
</dbReference>
<dbReference type="Gene3D" id="3.40.50.300">
    <property type="entry name" value="P-loop containing nucleotide triphosphate hydrolases"/>
    <property type="match status" value="1"/>
</dbReference>
<evidence type="ECO:0000256" key="3">
    <source>
        <dbReference type="ARBA" id="ARBA00001522"/>
    </source>
</evidence>
<organism evidence="18">
    <name type="scientific">Methanococcus maripaludis (strain C6 / ATCC BAA-1332)</name>
    <dbReference type="NCBI Taxonomy" id="444158"/>
    <lineage>
        <taxon>Archaea</taxon>
        <taxon>Methanobacteriati</taxon>
        <taxon>Methanobacteriota</taxon>
        <taxon>Methanomada group</taxon>
        <taxon>Methanococci</taxon>
        <taxon>Methanococcales</taxon>
        <taxon>Methanococcaceae</taxon>
        <taxon>Methanococcus</taxon>
    </lineage>
</organism>
<dbReference type="EC" id="2.7.7.62" evidence="9"/>
<dbReference type="KEGG" id="mmx:MmarC6_0405"/>
<evidence type="ECO:0000256" key="12">
    <source>
        <dbReference type="ARBA" id="ARBA00022741"/>
    </source>
</evidence>
<dbReference type="EMBL" id="CP000867">
    <property type="protein sequence ID" value="ABX01226.1"/>
    <property type="molecule type" value="Genomic_DNA"/>
</dbReference>
<dbReference type="PIRSF" id="PIRSF006135">
    <property type="entry name" value="CobU"/>
    <property type="match status" value="1"/>
</dbReference>
<dbReference type="InterPro" id="IPR003203">
    <property type="entry name" value="CobU/CobP"/>
</dbReference>
<accession>A9A739</accession>
<comment type="pathway">
    <text evidence="6">Cofactor biosynthesis; adenosylcobalamin biosynthesis; adenosylcobalamin from cob(II)yrinate a,c-diamide: step 5/7.</text>
</comment>
<evidence type="ECO:0000256" key="13">
    <source>
        <dbReference type="ARBA" id="ARBA00022777"/>
    </source>
</evidence>
<comment type="similarity">
    <text evidence="7">Belongs to the CobU/CobP family.</text>
</comment>
<dbReference type="GO" id="GO:0009236">
    <property type="term" value="P:cobalamin biosynthetic process"/>
    <property type="evidence" value="ECO:0007669"/>
    <property type="project" value="UniProtKB-KW"/>
</dbReference>